<feature type="region of interest" description="Disordered" evidence="1">
    <location>
        <begin position="128"/>
        <end position="149"/>
    </location>
</feature>
<dbReference type="OrthoDB" id="11729at10239"/>
<accession>A0A142K9T8</accession>
<protein>
    <recommendedName>
        <fullName evidence="4">Minor tail protein</fullName>
    </recommendedName>
</protein>
<evidence type="ECO:0000313" key="2">
    <source>
        <dbReference type="EMBL" id="AMS02871.1"/>
    </source>
</evidence>
<proteinExistence type="predicted"/>
<evidence type="ECO:0008006" key="4">
    <source>
        <dbReference type="Google" id="ProtNLM"/>
    </source>
</evidence>
<organism evidence="2 3">
    <name type="scientific">Gordonia phage Vivi2</name>
    <dbReference type="NCBI Taxonomy" id="1821564"/>
    <lineage>
        <taxon>Viruses</taxon>
        <taxon>Duplodnaviria</taxon>
        <taxon>Heunggongvirae</taxon>
        <taxon>Uroviricota</taxon>
        <taxon>Caudoviricetes</taxon>
        <taxon>Stackebrandtviridae</taxon>
        <taxon>Schenleyvirinae</taxon>
        <taxon>Vividuovirus</taxon>
        <taxon>Vividuovirus vivi2</taxon>
    </lineage>
</organism>
<feature type="region of interest" description="Disordered" evidence="1">
    <location>
        <begin position="1"/>
        <end position="32"/>
    </location>
</feature>
<dbReference type="RefSeq" id="YP_009301963.1">
    <property type="nucleotide sequence ID" value="NC_031239.1"/>
</dbReference>
<dbReference type="Pfam" id="PF10910">
    <property type="entry name" value="Phage_gene29"/>
    <property type="match status" value="1"/>
</dbReference>
<feature type="compositionally biased region" description="Basic residues" evidence="1">
    <location>
        <begin position="1"/>
        <end position="18"/>
    </location>
</feature>
<gene>
    <name evidence="2" type="primary">39</name>
    <name evidence="2" type="ORF">SEA_VIVI2_39</name>
</gene>
<dbReference type="GeneID" id="29126848"/>
<reference evidence="2 3" key="1">
    <citation type="submission" date="2016-03" db="EMBL/GenBank/DDBJ databases">
        <authorList>
            <person name="Arora C."/>
            <person name="Burnet G."/>
            <person name="Bortz M."/>
            <person name="Conover D.H."/>
            <person name="Ghobrial J.A."/>
            <person name="Mezghani N.A."/>
            <person name="Thompson P.K."/>
            <person name="Ulbrich M.C."/>
            <person name="Furbee E.C."/>
            <person name="Grubb S.R."/>
            <person name="Warner M.H."/>
            <person name="Montgomery M.T."/>
            <person name="Garlena R.A."/>
            <person name="Russell D.A."/>
            <person name="Pope W.H."/>
            <person name="Jacobs-Sera D."/>
            <person name="Hendrix R.W."/>
            <person name="Hatfull G.F."/>
        </authorList>
    </citation>
    <scope>NUCLEOTIDE SEQUENCE [LARGE SCALE GENOMIC DNA]</scope>
</reference>
<dbReference type="InterPro" id="IPR021226">
    <property type="entry name" value="Phage_gene29"/>
</dbReference>
<evidence type="ECO:0000313" key="3">
    <source>
        <dbReference type="Proteomes" id="UP000201202"/>
    </source>
</evidence>
<name>A0A142K9T8_9CAUD</name>
<dbReference type="KEGG" id="vg:29126848"/>
<keyword evidence="3" id="KW-1185">Reference proteome</keyword>
<sequence length="185" mass="21139">MGRKPSRKRQDRGPRRPKITAPEFPTFDNCDPDDPDNFAVPALVGLPGMTGAPLPMMVKMLRKVSRRLWDCGFRYHPELRTIRYKKPLVGDPNWLQNPGTWVPIDAPDDDAESKSKQLTPEQKAAIRKRFNLDDDEPKPLIPDEPGKVPYLTADGRTIMVTPAQAARYAQAKRDAKRARRQDERR</sequence>
<feature type="region of interest" description="Disordered" evidence="1">
    <location>
        <begin position="164"/>
        <end position="185"/>
    </location>
</feature>
<evidence type="ECO:0000256" key="1">
    <source>
        <dbReference type="SAM" id="MobiDB-lite"/>
    </source>
</evidence>
<dbReference type="Proteomes" id="UP000201202">
    <property type="component" value="Segment"/>
</dbReference>
<dbReference type="EMBL" id="KU963250">
    <property type="protein sequence ID" value="AMS02871.1"/>
    <property type="molecule type" value="Genomic_DNA"/>
</dbReference>